<keyword evidence="8" id="KW-0597">Phosphoprotein</keyword>
<dbReference type="InterPro" id="IPR044492">
    <property type="entry name" value="P_typ_ATPase_HD_dom"/>
</dbReference>
<evidence type="ECO:0000256" key="13">
    <source>
        <dbReference type="ARBA" id="ARBA00022967"/>
    </source>
</evidence>
<name>A0A852W462_PSEA5</name>
<dbReference type="InterPro" id="IPR004014">
    <property type="entry name" value="ATPase_P-typ_cation-transptr_N"/>
</dbReference>
<dbReference type="SFLD" id="SFLDF00027">
    <property type="entry name" value="p-type_atpase"/>
    <property type="match status" value="1"/>
</dbReference>
<feature type="region of interest" description="Disordered" evidence="19">
    <location>
        <begin position="204"/>
        <end position="233"/>
    </location>
</feature>
<dbReference type="Gene3D" id="2.70.150.10">
    <property type="entry name" value="Calcium-transporting ATPase, cytoplasmic transduction domain A"/>
    <property type="match status" value="1"/>
</dbReference>
<protein>
    <recommendedName>
        <fullName evidence="5">Magnesium-transporting ATPase, P-type 1</fullName>
        <ecNumber evidence="4">7.2.2.14</ecNumber>
    </recommendedName>
    <alternativeName>
        <fullName evidence="16">Mg(2+) transport ATPase, P-type 1</fullName>
    </alternativeName>
</protein>
<dbReference type="Pfam" id="PF13246">
    <property type="entry name" value="Cation_ATPase"/>
    <property type="match status" value="1"/>
</dbReference>
<feature type="transmembrane region" description="Helical" evidence="20">
    <location>
        <begin position="292"/>
        <end position="312"/>
    </location>
</feature>
<keyword evidence="13" id="KW-1278">Translocase</keyword>
<gene>
    <name evidence="24" type="ORF">HDA37_001011</name>
</gene>
<dbReference type="NCBIfam" id="TIGR01524">
    <property type="entry name" value="ATPase-IIIB_Mg"/>
    <property type="match status" value="1"/>
</dbReference>
<evidence type="ECO:0000256" key="11">
    <source>
        <dbReference type="ARBA" id="ARBA00022840"/>
    </source>
</evidence>
<feature type="transmembrane region" description="Helical" evidence="20">
    <location>
        <begin position="838"/>
        <end position="857"/>
    </location>
</feature>
<dbReference type="PANTHER" id="PTHR42861">
    <property type="entry name" value="CALCIUM-TRANSPORTING ATPASE"/>
    <property type="match status" value="1"/>
</dbReference>
<evidence type="ECO:0000256" key="7">
    <source>
        <dbReference type="ARBA" id="ARBA00022519"/>
    </source>
</evidence>
<evidence type="ECO:0000256" key="4">
    <source>
        <dbReference type="ARBA" id="ARBA00012786"/>
    </source>
</evidence>
<dbReference type="Pfam" id="PF00122">
    <property type="entry name" value="E1-E2_ATPase"/>
    <property type="match status" value="1"/>
</dbReference>
<dbReference type="AlphaFoldDB" id="A0A852W462"/>
<keyword evidence="11" id="KW-0067">ATP-binding</keyword>
<accession>A0A852W462</accession>
<comment type="similarity">
    <text evidence="3">Belongs to the cation transport ATPase (P-type) (TC 3.A.3) family. Type IIIB subfamily.</text>
</comment>
<dbReference type="GO" id="GO:0005524">
    <property type="term" value="F:ATP binding"/>
    <property type="evidence" value="ECO:0007669"/>
    <property type="project" value="UniProtKB-KW"/>
</dbReference>
<feature type="transmembrane region" description="Helical" evidence="20">
    <location>
        <begin position="318"/>
        <end position="343"/>
    </location>
</feature>
<evidence type="ECO:0000259" key="22">
    <source>
        <dbReference type="Pfam" id="PF00689"/>
    </source>
</evidence>
<dbReference type="SUPFAM" id="SSF56784">
    <property type="entry name" value="HAD-like"/>
    <property type="match status" value="1"/>
</dbReference>
<feature type="region of interest" description="Disordered" evidence="19">
    <location>
        <begin position="1"/>
        <end position="25"/>
    </location>
</feature>
<evidence type="ECO:0000256" key="16">
    <source>
        <dbReference type="ARBA" id="ARBA00029806"/>
    </source>
</evidence>
<evidence type="ECO:0000256" key="14">
    <source>
        <dbReference type="ARBA" id="ARBA00022989"/>
    </source>
</evidence>
<evidence type="ECO:0000256" key="15">
    <source>
        <dbReference type="ARBA" id="ARBA00023136"/>
    </source>
</evidence>
<dbReference type="InterPro" id="IPR023298">
    <property type="entry name" value="ATPase_P-typ_TM_dom_sf"/>
</dbReference>
<evidence type="ECO:0000256" key="3">
    <source>
        <dbReference type="ARBA" id="ARBA00008746"/>
    </source>
</evidence>
<dbReference type="NCBIfam" id="TIGR01494">
    <property type="entry name" value="ATPase_P-type"/>
    <property type="match status" value="1"/>
</dbReference>
<dbReference type="InterPro" id="IPR059000">
    <property type="entry name" value="ATPase_P-type_domA"/>
</dbReference>
<sequence length="911" mass="95723">MDRTIGRDGAAARPPPPPADPPVTPGEPALRHWAGADAFALLRGLESARRGLCEDTAALRLHAHGDNATDAVRRPGAAVWARRALAGPFSGLMTVLGVLLAVAGSPGSATLVLVVAALGVGLRLWHAARSDRLSRELRAHAATTVTVRRRPAPGTAPRDSEVPPEDLVPGDVVLLGAGDPVPADARLLHARDLLVDQSSLSGELLPVTKAPPSSREPRPAPRRRPSRAGTDDRPLTALPALLFAGSTVVRGTATAVVLATGAHTHTEELAGRGRRPRPESEVDRGLRSVRRALVRCMLLAAPLVLLVNVEVSGDVRQALLFAVVVTVGLAPELLPLIVGTTLLRGAARLRESGVLVTRPEAIHDLGSIDVACLDKTGTLTEDRVVFTHSVDVDGRPDPAPADAAAVAVRFQTTPRDGLDDAVSAADRDGSALLAHGLLTRVEELPFDHSRRRSAMVLRDAHDPGELVIVRGDPDTVLPRCTRVARDGGAVELTASLRTAAADAAAGHRATGLRVVAVATRRTPLLRPLGAGDDDDPERDLLLLGFVGMVDPVRESAARAVERFAEQGVAVKVLTGDDTAVAEQVCARAGIAVTGVLDGAGLDALNDVALARAVARTTLFTRLGPLQKERVVAALQARGHTVGFLGDGLNDVGALRIADVGIGVDGAVPAARAAADIVLADRSPDVVVSAVEEGRRTLGRATRYLTVTAALNVGNALSVLVASAVLPFLPLLPAQLLLQGVLFGVAALSLSFDRVEPGWTARPRRWDTRGMLWCMAVLGPLASAFDLVTFWAVWRFLGLDTPQEQAVFQAVWFMEGVLSQVLVLLLLRTRAGRAARPVVATVTAVVLAGLAVPFTPLAPLFGMAAPPPAVWPLLTAVVLPFLSCVAATRPLYLRHVLGIRAADSRQEKERIR</sequence>
<evidence type="ECO:0000256" key="17">
    <source>
        <dbReference type="ARBA" id="ARBA00047295"/>
    </source>
</evidence>
<evidence type="ECO:0000313" key="24">
    <source>
        <dbReference type="EMBL" id="NYG00726.1"/>
    </source>
</evidence>
<dbReference type="Gene3D" id="3.40.1110.10">
    <property type="entry name" value="Calcium-transporting ATPase, cytoplasmic domain N"/>
    <property type="match status" value="1"/>
</dbReference>
<keyword evidence="25" id="KW-1185">Reference proteome</keyword>
<feature type="region of interest" description="Disordered" evidence="19">
    <location>
        <begin position="144"/>
        <end position="168"/>
    </location>
</feature>
<feature type="domain" description="Cation-transporting P-type ATPase N-terminal" evidence="23">
    <location>
        <begin position="38"/>
        <end position="99"/>
    </location>
</feature>
<evidence type="ECO:0000256" key="5">
    <source>
        <dbReference type="ARBA" id="ARBA00013555"/>
    </source>
</evidence>
<dbReference type="Proteomes" id="UP000549695">
    <property type="component" value="Unassembled WGS sequence"/>
</dbReference>
<dbReference type="Gene3D" id="1.20.1110.10">
    <property type="entry name" value="Calcium-transporting ATPase, transmembrane domain"/>
    <property type="match status" value="1"/>
</dbReference>
<evidence type="ECO:0000256" key="19">
    <source>
        <dbReference type="SAM" id="MobiDB-lite"/>
    </source>
</evidence>
<keyword evidence="6" id="KW-1003">Cell membrane</keyword>
<feature type="domain" description="Cation-transporting P-type ATPase C-terminal" evidence="22">
    <location>
        <begin position="727"/>
        <end position="885"/>
    </location>
</feature>
<evidence type="ECO:0000256" key="12">
    <source>
        <dbReference type="ARBA" id="ARBA00022842"/>
    </source>
</evidence>
<dbReference type="PRINTS" id="PR01836">
    <property type="entry name" value="MGATPASE"/>
</dbReference>
<dbReference type="RefSeq" id="WP_179760371.1">
    <property type="nucleotide sequence ID" value="NZ_BAAAJZ010000008.1"/>
</dbReference>
<evidence type="ECO:0000256" key="9">
    <source>
        <dbReference type="ARBA" id="ARBA00022692"/>
    </source>
</evidence>
<reference evidence="24 25" key="1">
    <citation type="submission" date="2020-07" db="EMBL/GenBank/DDBJ databases">
        <title>Sequencing the genomes of 1000 actinobacteria strains.</title>
        <authorList>
            <person name="Klenk H.-P."/>
        </authorList>
    </citation>
    <scope>NUCLEOTIDE SEQUENCE [LARGE SCALE GENOMIC DNA]</scope>
    <source>
        <strain evidence="24 25">DSM 44749</strain>
    </source>
</reference>
<feature type="domain" description="P-type ATPase A" evidence="21">
    <location>
        <begin position="160"/>
        <end position="270"/>
    </location>
</feature>
<dbReference type="InterPro" id="IPR001757">
    <property type="entry name" value="P_typ_ATPase"/>
</dbReference>
<comment type="subcellular location">
    <subcellularLocation>
        <location evidence="2">Cell inner membrane</location>
        <topology evidence="2">Multi-pass membrane protein</topology>
    </subcellularLocation>
</comment>
<dbReference type="SUPFAM" id="SSF81665">
    <property type="entry name" value="Calcium ATPase, transmembrane domain M"/>
    <property type="match status" value="1"/>
</dbReference>
<dbReference type="GO" id="GO:0005886">
    <property type="term" value="C:plasma membrane"/>
    <property type="evidence" value="ECO:0007669"/>
    <property type="project" value="UniProtKB-SubCell"/>
</dbReference>
<comment type="catalytic activity">
    <reaction evidence="18">
        <text>ATP + H2O = ADP + phosphate + H(+)</text>
        <dbReference type="Rhea" id="RHEA:13065"/>
        <dbReference type="ChEBI" id="CHEBI:15377"/>
        <dbReference type="ChEBI" id="CHEBI:15378"/>
        <dbReference type="ChEBI" id="CHEBI:30616"/>
        <dbReference type="ChEBI" id="CHEBI:43474"/>
        <dbReference type="ChEBI" id="CHEBI:456216"/>
    </reaction>
</comment>
<evidence type="ECO:0000256" key="18">
    <source>
        <dbReference type="ARBA" id="ARBA00049360"/>
    </source>
</evidence>
<feature type="transmembrane region" description="Helical" evidence="20">
    <location>
        <begin position="771"/>
        <end position="793"/>
    </location>
</feature>
<feature type="transmembrane region" description="Helical" evidence="20">
    <location>
        <begin position="869"/>
        <end position="891"/>
    </location>
</feature>
<evidence type="ECO:0000313" key="25">
    <source>
        <dbReference type="Proteomes" id="UP000549695"/>
    </source>
</evidence>
<feature type="transmembrane region" description="Helical" evidence="20">
    <location>
        <begin position="109"/>
        <end position="128"/>
    </location>
</feature>
<evidence type="ECO:0000256" key="20">
    <source>
        <dbReference type="SAM" id="Phobius"/>
    </source>
</evidence>
<feature type="transmembrane region" description="Helical" evidence="20">
    <location>
        <begin position="703"/>
        <end position="725"/>
    </location>
</feature>
<keyword evidence="15 20" id="KW-0472">Membrane</keyword>
<dbReference type="InterPro" id="IPR006415">
    <property type="entry name" value="P-type_ATPase_IIIB"/>
</dbReference>
<evidence type="ECO:0000256" key="6">
    <source>
        <dbReference type="ARBA" id="ARBA00022475"/>
    </source>
</evidence>
<feature type="compositionally biased region" description="Pro residues" evidence="19">
    <location>
        <begin position="13"/>
        <end position="25"/>
    </location>
</feature>
<evidence type="ECO:0000256" key="10">
    <source>
        <dbReference type="ARBA" id="ARBA00022741"/>
    </source>
</evidence>
<evidence type="ECO:0000259" key="23">
    <source>
        <dbReference type="Pfam" id="PF00690"/>
    </source>
</evidence>
<dbReference type="InterPro" id="IPR018303">
    <property type="entry name" value="ATPase_P-typ_P_site"/>
</dbReference>
<organism evidence="24 25">
    <name type="scientific">Pseudonocardia alni</name>
    <name type="common">Amycolata alni</name>
    <dbReference type="NCBI Taxonomy" id="33907"/>
    <lineage>
        <taxon>Bacteria</taxon>
        <taxon>Bacillati</taxon>
        <taxon>Actinomycetota</taxon>
        <taxon>Actinomycetes</taxon>
        <taxon>Pseudonocardiales</taxon>
        <taxon>Pseudonocardiaceae</taxon>
        <taxon>Pseudonocardia</taxon>
    </lineage>
</organism>
<dbReference type="SFLD" id="SFLDS00003">
    <property type="entry name" value="Haloacid_Dehalogenase"/>
    <property type="match status" value="1"/>
</dbReference>
<evidence type="ECO:0000256" key="2">
    <source>
        <dbReference type="ARBA" id="ARBA00004429"/>
    </source>
</evidence>
<dbReference type="GO" id="GO:0016887">
    <property type="term" value="F:ATP hydrolysis activity"/>
    <property type="evidence" value="ECO:0007669"/>
    <property type="project" value="InterPro"/>
</dbReference>
<dbReference type="GeneID" id="98050824"/>
<comment type="catalytic activity">
    <reaction evidence="17">
        <text>Mg(2+)(out) + ATP + H2O = Mg(2+)(in) + ADP + phosphate + H(+)</text>
        <dbReference type="Rhea" id="RHEA:10260"/>
        <dbReference type="ChEBI" id="CHEBI:15377"/>
        <dbReference type="ChEBI" id="CHEBI:15378"/>
        <dbReference type="ChEBI" id="CHEBI:18420"/>
        <dbReference type="ChEBI" id="CHEBI:30616"/>
        <dbReference type="ChEBI" id="CHEBI:43474"/>
        <dbReference type="ChEBI" id="CHEBI:456216"/>
        <dbReference type="EC" id="7.2.2.14"/>
    </reaction>
</comment>
<dbReference type="InterPro" id="IPR036412">
    <property type="entry name" value="HAD-like_sf"/>
</dbReference>
<comment type="function">
    <text evidence="1">Mediates magnesium influx to the cytosol.</text>
</comment>
<keyword evidence="10" id="KW-0547">Nucleotide-binding</keyword>
<dbReference type="SUPFAM" id="SSF81653">
    <property type="entry name" value="Calcium ATPase, transduction domain A"/>
    <property type="match status" value="1"/>
</dbReference>
<dbReference type="EMBL" id="JACCCZ010000001">
    <property type="protein sequence ID" value="NYG00726.1"/>
    <property type="molecule type" value="Genomic_DNA"/>
</dbReference>
<dbReference type="Pfam" id="PF00689">
    <property type="entry name" value="Cation_ATPase_C"/>
    <property type="match status" value="1"/>
</dbReference>
<dbReference type="GO" id="GO:0015444">
    <property type="term" value="F:P-type magnesium transporter activity"/>
    <property type="evidence" value="ECO:0007669"/>
    <property type="project" value="UniProtKB-EC"/>
</dbReference>
<dbReference type="SFLD" id="SFLDG00002">
    <property type="entry name" value="C1.7:_P-type_atpase_like"/>
    <property type="match status" value="1"/>
</dbReference>
<dbReference type="InterPro" id="IPR008250">
    <property type="entry name" value="ATPase_P-typ_transduc_dom_A_sf"/>
</dbReference>
<keyword evidence="12" id="KW-0460">Magnesium</keyword>
<dbReference type="EC" id="7.2.2.14" evidence="4"/>
<dbReference type="InterPro" id="IPR023299">
    <property type="entry name" value="ATPase_P-typ_cyto_dom_N"/>
</dbReference>
<proteinExistence type="inferred from homology"/>
<dbReference type="InterPro" id="IPR023214">
    <property type="entry name" value="HAD_sf"/>
</dbReference>
<dbReference type="InterPro" id="IPR006068">
    <property type="entry name" value="ATPase_P-typ_cation-transptr_C"/>
</dbReference>
<dbReference type="PROSITE" id="PS00154">
    <property type="entry name" value="ATPASE_E1_E2"/>
    <property type="match status" value="1"/>
</dbReference>
<dbReference type="Pfam" id="PF00690">
    <property type="entry name" value="Cation_ATPase_N"/>
    <property type="match status" value="1"/>
</dbReference>
<evidence type="ECO:0000259" key="21">
    <source>
        <dbReference type="Pfam" id="PF00122"/>
    </source>
</evidence>
<keyword evidence="7" id="KW-0997">Cell inner membrane</keyword>
<feature type="transmembrane region" description="Helical" evidence="20">
    <location>
        <begin position="84"/>
        <end position="103"/>
    </location>
</feature>
<keyword evidence="14 20" id="KW-1133">Transmembrane helix</keyword>
<feature type="transmembrane region" description="Helical" evidence="20">
    <location>
        <begin position="731"/>
        <end position="751"/>
    </location>
</feature>
<dbReference type="Gene3D" id="3.40.50.1000">
    <property type="entry name" value="HAD superfamily/HAD-like"/>
    <property type="match status" value="1"/>
</dbReference>
<evidence type="ECO:0000256" key="1">
    <source>
        <dbReference type="ARBA" id="ARBA00003954"/>
    </source>
</evidence>
<comment type="caution">
    <text evidence="24">The sequence shown here is derived from an EMBL/GenBank/DDBJ whole genome shotgun (WGS) entry which is preliminary data.</text>
</comment>
<evidence type="ECO:0000256" key="8">
    <source>
        <dbReference type="ARBA" id="ARBA00022553"/>
    </source>
</evidence>
<feature type="transmembrane region" description="Helical" evidence="20">
    <location>
        <begin position="805"/>
        <end position="826"/>
    </location>
</feature>
<keyword evidence="9 20" id="KW-0812">Transmembrane</keyword>